<dbReference type="RefSeq" id="WP_003470399.1">
    <property type="nucleotide sequence ID" value="NZ_APML01000044.1"/>
</dbReference>
<dbReference type="Proteomes" id="UP000012283">
    <property type="component" value="Unassembled WGS sequence"/>
</dbReference>
<organism evidence="1 2">
    <name type="scientific">Gracilibacillus halophilus YIM-C55.5</name>
    <dbReference type="NCBI Taxonomy" id="1308866"/>
    <lineage>
        <taxon>Bacteria</taxon>
        <taxon>Bacillati</taxon>
        <taxon>Bacillota</taxon>
        <taxon>Bacilli</taxon>
        <taxon>Bacillales</taxon>
        <taxon>Bacillaceae</taxon>
        <taxon>Gracilibacillus</taxon>
    </lineage>
</organism>
<dbReference type="SUPFAM" id="SSF53756">
    <property type="entry name" value="UDP-Glycosyltransferase/glycogen phosphorylase"/>
    <property type="match status" value="1"/>
</dbReference>
<dbReference type="STRING" id="1308866.J416_10861"/>
<comment type="caution">
    <text evidence="1">The sequence shown here is derived from an EMBL/GenBank/DDBJ whole genome shotgun (WGS) entry which is preliminary data.</text>
</comment>
<dbReference type="GO" id="GO:0016740">
    <property type="term" value="F:transferase activity"/>
    <property type="evidence" value="ECO:0007669"/>
    <property type="project" value="UniProtKB-KW"/>
</dbReference>
<dbReference type="eggNOG" id="COG0438">
    <property type="taxonomic scope" value="Bacteria"/>
</dbReference>
<evidence type="ECO:0000313" key="2">
    <source>
        <dbReference type="Proteomes" id="UP000012283"/>
    </source>
</evidence>
<name>N4W829_9BACI</name>
<proteinExistence type="predicted"/>
<sequence length="362" mass="42957">MAKQSVLYVFDAKDPLLSVDHMIELFHIFRIQDSEAVFQLIGYDETVYQAFQMYGKIQPPIYQKGESLDQENNSDFWQFSLFPFSIPEHILRSNYQYPTLSYIYWQAIQSNIAAQNQSYDKVYCFSQGIASFYVAEKVQANTKLLFLHLLPFHAHRAYDRVMHMYQSFDYHMTNSKTMYAIGKSTYDLAITYYPNPYRSEVLQRIAKLKRPFDPSFDGIRLLSQMNWKDDTQMDRFVQTCLLLKQNRQLFKWYLLGEHVWEHELRIKLKKYQLTNDVIIINHENNYYPYIAASDLYIEWTSSRLNDHILSDALLLKRTVFSPHPLSKAVRYGVSKRSHVIPAAPDHLYSKIKKQIKDHKIFS</sequence>
<keyword evidence="1" id="KW-0808">Transferase</keyword>
<protein>
    <submittedName>
        <fullName evidence="1">Group 1 glycosyl transferase</fullName>
    </submittedName>
</protein>
<dbReference type="AlphaFoldDB" id="N4W829"/>
<dbReference type="PATRIC" id="fig|1308866.3.peg.2203"/>
<accession>N4W829</accession>
<evidence type="ECO:0000313" key="1">
    <source>
        <dbReference type="EMBL" id="ENH96428.1"/>
    </source>
</evidence>
<reference evidence="1 2" key="1">
    <citation type="submission" date="2013-03" db="EMBL/GenBank/DDBJ databases">
        <title>Draft genome sequence of Gracibacillus halophilus YIM-C55.5, a moderately halophilic and thermophilic organism from the Xiaochaidamu salt lake.</title>
        <authorList>
            <person name="Sugumar T."/>
            <person name="Polireddy D.R."/>
            <person name="Antony A."/>
            <person name="Madhava Y.R."/>
            <person name="Sivakumar N."/>
        </authorList>
    </citation>
    <scope>NUCLEOTIDE SEQUENCE [LARGE SCALE GENOMIC DNA]</scope>
    <source>
        <strain evidence="1 2">YIM-C55.5</strain>
    </source>
</reference>
<dbReference type="OrthoDB" id="9813638at2"/>
<gene>
    <name evidence="1" type="ORF">J416_10861</name>
</gene>
<dbReference type="EMBL" id="APML01000044">
    <property type="protein sequence ID" value="ENH96428.1"/>
    <property type="molecule type" value="Genomic_DNA"/>
</dbReference>
<keyword evidence="2" id="KW-1185">Reference proteome</keyword>